<feature type="chain" id="PRO_5002430020" description="DUF2167 domain-containing protein" evidence="2">
    <location>
        <begin position="36"/>
        <end position="324"/>
    </location>
</feature>
<dbReference type="InterPro" id="IPR018682">
    <property type="entry name" value="DUF2167_membr"/>
</dbReference>
<keyword evidence="1" id="KW-1133">Transmembrane helix</keyword>
<evidence type="ECO:0000256" key="2">
    <source>
        <dbReference type="SAM" id="SignalP"/>
    </source>
</evidence>
<reference evidence="3 4" key="1">
    <citation type="submission" date="2015-04" db="EMBL/GenBank/DDBJ databases">
        <title>Whole genome shotgun sequence of Flavihumibacter petaseus NBRC 106054.</title>
        <authorList>
            <person name="Miyazawa S."/>
            <person name="Hosoyama A."/>
            <person name="Hashimoto M."/>
            <person name="Noguchi M."/>
            <person name="Tsuchikane K."/>
            <person name="Ohji S."/>
            <person name="Yamazoe A."/>
            <person name="Ichikawa N."/>
            <person name="Kimura A."/>
            <person name="Fujita N."/>
        </authorList>
    </citation>
    <scope>NUCLEOTIDE SEQUENCE [LARGE SCALE GENOMIC DNA]</scope>
    <source>
        <strain evidence="3 4">NBRC 106054</strain>
    </source>
</reference>
<evidence type="ECO:0000313" key="4">
    <source>
        <dbReference type="Proteomes" id="UP000033121"/>
    </source>
</evidence>
<evidence type="ECO:0000256" key="1">
    <source>
        <dbReference type="SAM" id="Phobius"/>
    </source>
</evidence>
<keyword evidence="2" id="KW-0732">Signal</keyword>
<dbReference type="EMBL" id="BBWV01000001">
    <property type="protein sequence ID" value="GAO42871.1"/>
    <property type="molecule type" value="Genomic_DNA"/>
</dbReference>
<dbReference type="STRING" id="1220578.FPE01S_01_18890"/>
<gene>
    <name evidence="3" type="ORF">FPE01S_01_18890</name>
</gene>
<keyword evidence="1" id="KW-0472">Membrane</keyword>
<feature type="signal peptide" evidence="2">
    <location>
        <begin position="1"/>
        <end position="35"/>
    </location>
</feature>
<evidence type="ECO:0008006" key="5">
    <source>
        <dbReference type="Google" id="ProtNLM"/>
    </source>
</evidence>
<protein>
    <recommendedName>
        <fullName evidence="5">DUF2167 domain-containing protein</fullName>
    </recommendedName>
</protein>
<evidence type="ECO:0000313" key="3">
    <source>
        <dbReference type="EMBL" id="GAO42871.1"/>
    </source>
</evidence>
<dbReference type="Pfam" id="PF09935">
    <property type="entry name" value="DUF2167"/>
    <property type="match status" value="1"/>
</dbReference>
<keyword evidence="1" id="KW-0812">Transmembrane</keyword>
<organism evidence="3 4">
    <name type="scientific">Flavihumibacter petaseus NBRC 106054</name>
    <dbReference type="NCBI Taxonomy" id="1220578"/>
    <lineage>
        <taxon>Bacteria</taxon>
        <taxon>Pseudomonadati</taxon>
        <taxon>Bacteroidota</taxon>
        <taxon>Chitinophagia</taxon>
        <taxon>Chitinophagales</taxon>
        <taxon>Chitinophagaceae</taxon>
        <taxon>Flavihumibacter</taxon>
    </lineage>
</organism>
<name>A0A0E9MZS0_9BACT</name>
<comment type="caution">
    <text evidence="3">The sequence shown here is derived from an EMBL/GenBank/DDBJ whole genome shotgun (WGS) entry which is preliminary data.</text>
</comment>
<dbReference type="Proteomes" id="UP000033121">
    <property type="component" value="Unassembled WGS sequence"/>
</dbReference>
<dbReference type="AlphaFoldDB" id="A0A0E9MZS0"/>
<proteinExistence type="predicted"/>
<sequence length="324" mass="35741">MIAYIDGSPEYPKPKNMRVPVLAGLFLLAAFSSSADPLDSVSSEPKEASALLPRLKRELDSIDRKLVFYTGKVQLADGAVELTVPEGFYFIAGDQARFILEEIWGNMPDMDVAGMLVRTGFEATRLDNDHSFVISYSNVGYITDSKNIQLDHNQLLETLEDNMKKSNVVREEMGYNTMKVTGWVMVPYYDSFKKALYWASRIRANGSEEEILNYNLRLLGKNGVIKINAVATMDQLAAIKQELPAIIAQTRFAQGQSYADFKPGTDTASTWTMPEMVAGYQSETNGLPSTAVHLGWIGLAALVAGSGGIMFTKLRKRKAVGQAV</sequence>
<feature type="transmembrane region" description="Helical" evidence="1">
    <location>
        <begin position="291"/>
        <end position="311"/>
    </location>
</feature>
<dbReference type="OrthoDB" id="196355at2"/>
<keyword evidence="4" id="KW-1185">Reference proteome</keyword>
<accession>A0A0E9MZS0</accession>